<reference evidence="3 4" key="2">
    <citation type="journal article" date="2013" name="Genome Announc.">
        <title>Genome of the Root-Associated Plant Growth-Promoting Bacterium Variovorax paradoxus Strain EPS.</title>
        <authorList>
            <person name="Han J.I."/>
            <person name="Spain J.C."/>
            <person name="Leadbetter J.R."/>
            <person name="Ovchinnikova G."/>
            <person name="Goodwin L.A."/>
            <person name="Han C.S."/>
            <person name="Woyke T."/>
            <person name="Davenport K.W."/>
            <person name="Orwin P.M."/>
        </authorList>
    </citation>
    <scope>NUCLEOTIDE SEQUENCE [LARGE SCALE GENOMIC DNA]</scope>
    <source>
        <strain evidence="3 4">EPS</strain>
    </source>
</reference>
<keyword evidence="2" id="KW-1133">Transmembrane helix</keyword>
<evidence type="ECO:0000256" key="2">
    <source>
        <dbReference type="SAM" id="Phobius"/>
    </source>
</evidence>
<keyword evidence="2" id="KW-0472">Membrane</keyword>
<dbReference type="KEGG" id="vpe:Varpa_3063"/>
<sequence length="191" mass="21394">MKEADREREADQEKEKREGRARESPVAQVVDRNIAALMRRRREKTQAASLQDRAADAITSFAGSMKFVYLHLLVYGGWIAVNLGWLPPLRPFDPTFVVLAMVASVEAIFISTFVLISQNRMAALADQRADLDLQISLLGEHEITKIMSLVTEIAQRMDIPAANDPELGELRRNVSPERVLDRIEEPGADAP</sequence>
<evidence type="ECO:0008006" key="5">
    <source>
        <dbReference type="Google" id="ProtNLM"/>
    </source>
</evidence>
<name>E6V7Y9_VARPE</name>
<dbReference type="eggNOG" id="COG4420">
    <property type="taxonomic scope" value="Bacteria"/>
</dbReference>
<feature type="transmembrane region" description="Helical" evidence="2">
    <location>
        <begin position="97"/>
        <end position="116"/>
    </location>
</feature>
<keyword evidence="2" id="KW-0812">Transmembrane</keyword>
<dbReference type="EMBL" id="CP002417">
    <property type="protein sequence ID" value="ADU37250.1"/>
    <property type="molecule type" value="Genomic_DNA"/>
</dbReference>
<proteinExistence type="predicted"/>
<accession>E6V7Y9</accession>
<evidence type="ECO:0000256" key="1">
    <source>
        <dbReference type="SAM" id="MobiDB-lite"/>
    </source>
</evidence>
<feature type="region of interest" description="Disordered" evidence="1">
    <location>
        <begin position="1"/>
        <end position="26"/>
    </location>
</feature>
<dbReference type="InterPro" id="IPR010406">
    <property type="entry name" value="DUF1003"/>
</dbReference>
<dbReference type="RefSeq" id="WP_013541478.1">
    <property type="nucleotide sequence ID" value="NC_014931.1"/>
</dbReference>
<organism evidence="3 4">
    <name type="scientific">Variovorax paradoxus (strain EPS)</name>
    <dbReference type="NCBI Taxonomy" id="595537"/>
    <lineage>
        <taxon>Bacteria</taxon>
        <taxon>Pseudomonadati</taxon>
        <taxon>Pseudomonadota</taxon>
        <taxon>Betaproteobacteria</taxon>
        <taxon>Burkholderiales</taxon>
        <taxon>Comamonadaceae</taxon>
        <taxon>Variovorax</taxon>
    </lineage>
</organism>
<evidence type="ECO:0000313" key="3">
    <source>
        <dbReference type="EMBL" id="ADU37250.1"/>
    </source>
</evidence>
<evidence type="ECO:0000313" key="4">
    <source>
        <dbReference type="Proteomes" id="UP000008917"/>
    </source>
</evidence>
<dbReference type="Pfam" id="PF06210">
    <property type="entry name" value="DUF1003"/>
    <property type="match status" value="1"/>
</dbReference>
<dbReference type="Proteomes" id="UP000008917">
    <property type="component" value="Chromosome"/>
</dbReference>
<feature type="transmembrane region" description="Helical" evidence="2">
    <location>
        <begin position="67"/>
        <end position="85"/>
    </location>
</feature>
<dbReference type="HOGENOM" id="CLU_103350_1_0_4"/>
<reference evidence="4" key="1">
    <citation type="submission" date="2010-12" db="EMBL/GenBank/DDBJ databases">
        <title>Complete sequence of Variovorax paradoxus EPS.</title>
        <authorList>
            <consortium name="US DOE Joint Genome Institute"/>
            <person name="Lucas S."/>
            <person name="Copeland A."/>
            <person name="Lapidus A."/>
            <person name="Cheng J.-F."/>
            <person name="Goodwin L."/>
            <person name="Pitluck S."/>
            <person name="Teshima H."/>
            <person name="Detter J.C."/>
            <person name="Han C."/>
            <person name="Tapia R."/>
            <person name="Land M."/>
            <person name="Hauser L."/>
            <person name="Kyrpides N."/>
            <person name="Ivanova N."/>
            <person name="Ovchinnikova G."/>
            <person name="Orwin P."/>
            <person name="Han J.-I.G."/>
            <person name="Woyke T."/>
        </authorList>
    </citation>
    <scope>NUCLEOTIDE SEQUENCE [LARGE SCALE GENOMIC DNA]</scope>
    <source>
        <strain evidence="4">EPS</strain>
    </source>
</reference>
<feature type="compositionally biased region" description="Basic and acidic residues" evidence="1">
    <location>
        <begin position="1"/>
        <end position="23"/>
    </location>
</feature>
<dbReference type="AlphaFoldDB" id="E6V7Y9"/>
<dbReference type="STRING" id="595537.Varpa_3063"/>
<gene>
    <name evidence="3" type="ordered locus">Varpa_3063</name>
</gene>
<protein>
    <recommendedName>
        <fullName evidence="5">DUF1003 domain-containing protein</fullName>
    </recommendedName>
</protein>